<protein>
    <submittedName>
        <fullName evidence="5">Bifunctional phosphoglucose/phosphomannose isomerase</fullName>
    </submittedName>
</protein>
<dbReference type="Proteomes" id="UP000034669">
    <property type="component" value="Unassembled WGS sequence"/>
</dbReference>
<dbReference type="PROSITE" id="PS51464">
    <property type="entry name" value="SIS"/>
    <property type="match status" value="1"/>
</dbReference>
<accession>A0A0G1CYB9</accession>
<comment type="similarity">
    <text evidence="1">Belongs to the PGI/PMI family.</text>
</comment>
<dbReference type="GO" id="GO:1901135">
    <property type="term" value="P:carbohydrate derivative metabolic process"/>
    <property type="evidence" value="ECO:0007669"/>
    <property type="project" value="InterPro"/>
</dbReference>
<evidence type="ECO:0000256" key="2">
    <source>
        <dbReference type="ARBA" id="ARBA00023235"/>
    </source>
</evidence>
<reference evidence="5 6" key="1">
    <citation type="journal article" date="2015" name="Nature">
        <title>rRNA introns, odd ribosomes, and small enigmatic genomes across a large radiation of phyla.</title>
        <authorList>
            <person name="Brown C.T."/>
            <person name="Hug L.A."/>
            <person name="Thomas B.C."/>
            <person name="Sharon I."/>
            <person name="Castelle C.J."/>
            <person name="Singh A."/>
            <person name="Wilkins M.J."/>
            <person name="Williams K.H."/>
            <person name="Banfield J.F."/>
        </authorList>
    </citation>
    <scope>NUCLEOTIDE SEQUENCE [LARGE SCALE GENOMIC DNA]</scope>
</reference>
<dbReference type="Pfam" id="PF10432">
    <property type="entry name" value="bact-PGI_C"/>
    <property type="match status" value="1"/>
</dbReference>
<dbReference type="EMBL" id="LCFI01000002">
    <property type="protein sequence ID" value="KKS90534.1"/>
    <property type="molecule type" value="Genomic_DNA"/>
</dbReference>
<keyword evidence="3" id="KW-0472">Membrane</keyword>
<dbReference type="AlphaFoldDB" id="A0A0G1CYB9"/>
<gene>
    <name evidence="5" type="ORF">UV66_C0002G0011</name>
</gene>
<feature type="domain" description="SIS" evidence="4">
    <location>
        <begin position="41"/>
        <end position="183"/>
    </location>
</feature>
<evidence type="ECO:0000256" key="3">
    <source>
        <dbReference type="SAM" id="Phobius"/>
    </source>
</evidence>
<dbReference type="CDD" id="cd05637">
    <property type="entry name" value="SIS_PGI_PMI_2"/>
    <property type="match status" value="1"/>
</dbReference>
<evidence type="ECO:0000313" key="5">
    <source>
        <dbReference type="EMBL" id="KKS90534.1"/>
    </source>
</evidence>
<dbReference type="GO" id="GO:0004476">
    <property type="term" value="F:mannose-6-phosphate isomerase activity"/>
    <property type="evidence" value="ECO:0007669"/>
    <property type="project" value="InterPro"/>
</dbReference>
<dbReference type="GO" id="GO:0097367">
    <property type="term" value="F:carbohydrate derivative binding"/>
    <property type="evidence" value="ECO:0007669"/>
    <property type="project" value="InterPro"/>
</dbReference>
<comment type="caution">
    <text evidence="5">The sequence shown here is derived from an EMBL/GenBank/DDBJ whole genome shotgun (WGS) entry which is preliminary data.</text>
</comment>
<sequence length="356" mass="39864">MSMLDKESLYQGAEIESVIASLDFLPAQIEQSWAEVDKISLRFSVKGIENIVVAGMGGSALGGEILKGLEAHLLRKPIEIVRDYSLPGYVDQNSLIILSSYSGATEEITTIAKETLKKTNKIFIFTTGGNLADFAAKHNLSVYDPTPIFNPSDLPRLSLGYSLTTLLSLFNKLSLLKMNSRRLRSLISLLVSYRDRYRPSVPTNGNPAKKLALTLIDRLPVLVGGTHLFGSISAARNMFHETGKTFAVSYPLPELNHHLLESLSFPKDVTRRLTFLLLLSRFDYKAVKQRARITATVLEKRNIAFEPINIIGRTPLEEVYWLIQFFGYVTFYLAILYGVDPGRTPWVDYLKESLKA</sequence>
<proteinExistence type="inferred from homology"/>
<keyword evidence="3" id="KW-1133">Transmembrane helix</keyword>
<dbReference type="InterPro" id="IPR001347">
    <property type="entry name" value="SIS_dom"/>
</dbReference>
<evidence type="ECO:0000313" key="6">
    <source>
        <dbReference type="Proteomes" id="UP000034669"/>
    </source>
</evidence>
<organism evidence="5 6">
    <name type="scientific">Candidatus Woesebacteria bacterium GW2011_GWA1_43_12</name>
    <dbReference type="NCBI Taxonomy" id="1618557"/>
    <lineage>
        <taxon>Bacteria</taxon>
        <taxon>Candidatus Woeseibacteriota</taxon>
    </lineage>
</organism>
<keyword evidence="3" id="KW-0812">Transmembrane</keyword>
<evidence type="ECO:0000256" key="1">
    <source>
        <dbReference type="ARBA" id="ARBA00010523"/>
    </source>
</evidence>
<dbReference type="InterPro" id="IPR046348">
    <property type="entry name" value="SIS_dom_sf"/>
</dbReference>
<dbReference type="InterPro" id="IPR019490">
    <property type="entry name" value="Glu6P/Mann6P_isomerase_C"/>
</dbReference>
<name>A0A0G1CYB9_9BACT</name>
<dbReference type="SUPFAM" id="SSF53697">
    <property type="entry name" value="SIS domain"/>
    <property type="match status" value="1"/>
</dbReference>
<feature type="transmembrane region" description="Helical" evidence="3">
    <location>
        <begin position="319"/>
        <end position="339"/>
    </location>
</feature>
<keyword evidence="2 5" id="KW-0413">Isomerase</keyword>
<dbReference type="GO" id="GO:0004347">
    <property type="term" value="F:glucose-6-phosphate isomerase activity"/>
    <property type="evidence" value="ECO:0007669"/>
    <property type="project" value="InterPro"/>
</dbReference>
<dbReference type="GO" id="GO:0005975">
    <property type="term" value="P:carbohydrate metabolic process"/>
    <property type="evidence" value="ECO:0007669"/>
    <property type="project" value="InterPro"/>
</dbReference>
<dbReference type="Gene3D" id="3.40.50.10490">
    <property type="entry name" value="Glucose-6-phosphate isomerase like protein, domain 1"/>
    <property type="match status" value="2"/>
</dbReference>
<evidence type="ECO:0000259" key="4">
    <source>
        <dbReference type="PROSITE" id="PS51464"/>
    </source>
</evidence>